<evidence type="ECO:0000313" key="3">
    <source>
        <dbReference type="Proteomes" id="UP001240678"/>
    </source>
</evidence>
<name>A0AAJ0E197_9PEZI</name>
<reference evidence="2 3" key="1">
    <citation type="submission" date="2016-10" db="EMBL/GenBank/DDBJ databases">
        <title>The genome sequence of Colletotrichum fioriniae PJ7.</title>
        <authorList>
            <person name="Baroncelli R."/>
        </authorList>
    </citation>
    <scope>NUCLEOTIDE SEQUENCE [LARGE SCALE GENOMIC DNA]</scope>
    <source>
        <strain evidence="2 3">IMI 309622</strain>
    </source>
</reference>
<dbReference type="GeneID" id="85338550"/>
<sequence length="93" mass="9757">MRHAAFPQPEKSKLLPFSDGIVDIGSVQGQGGKGRGLGEGWIVARKCLKEAITGGGGGGGGGGGLKRLTVREGRRKEDHRGRFNCQSPIAFLQ</sequence>
<dbReference type="RefSeq" id="XP_060314703.1">
    <property type="nucleotide sequence ID" value="XM_060455003.1"/>
</dbReference>
<protein>
    <submittedName>
        <fullName evidence="2">Uncharacterized protein</fullName>
    </submittedName>
</protein>
<keyword evidence="3" id="KW-1185">Reference proteome</keyword>
<evidence type="ECO:0000256" key="1">
    <source>
        <dbReference type="SAM" id="MobiDB-lite"/>
    </source>
</evidence>
<comment type="caution">
    <text evidence="2">The sequence shown here is derived from an EMBL/GenBank/DDBJ whole genome shotgun (WGS) entry which is preliminary data.</text>
</comment>
<proteinExistence type="predicted"/>
<gene>
    <name evidence="2" type="ORF">CCOS01_06835</name>
</gene>
<dbReference type="AlphaFoldDB" id="A0AAJ0E197"/>
<accession>A0AAJ0E197</accession>
<feature type="compositionally biased region" description="Basic and acidic residues" evidence="1">
    <location>
        <begin position="72"/>
        <end position="81"/>
    </location>
</feature>
<evidence type="ECO:0000313" key="2">
    <source>
        <dbReference type="EMBL" id="KAK1529001.1"/>
    </source>
</evidence>
<feature type="region of interest" description="Disordered" evidence="1">
    <location>
        <begin position="72"/>
        <end position="93"/>
    </location>
</feature>
<dbReference type="Proteomes" id="UP001240678">
    <property type="component" value="Unassembled WGS sequence"/>
</dbReference>
<organism evidence="2 3">
    <name type="scientific">Colletotrichum costaricense</name>
    <dbReference type="NCBI Taxonomy" id="1209916"/>
    <lineage>
        <taxon>Eukaryota</taxon>
        <taxon>Fungi</taxon>
        <taxon>Dikarya</taxon>
        <taxon>Ascomycota</taxon>
        <taxon>Pezizomycotina</taxon>
        <taxon>Sordariomycetes</taxon>
        <taxon>Hypocreomycetidae</taxon>
        <taxon>Glomerellales</taxon>
        <taxon>Glomerellaceae</taxon>
        <taxon>Colletotrichum</taxon>
        <taxon>Colletotrichum acutatum species complex</taxon>
    </lineage>
</organism>
<dbReference type="EMBL" id="MOOE01000006">
    <property type="protein sequence ID" value="KAK1529001.1"/>
    <property type="molecule type" value="Genomic_DNA"/>
</dbReference>